<dbReference type="Gramene" id="Os01t0949900-01">
    <property type="protein sequence ID" value="Os01t0949900-01"/>
    <property type="gene ID" value="Os01g0949900"/>
</dbReference>
<feature type="compositionally biased region" description="Basic and acidic residues" evidence="1">
    <location>
        <begin position="42"/>
        <end position="59"/>
    </location>
</feature>
<evidence type="ECO:0000313" key="3">
    <source>
        <dbReference type="Proteomes" id="UP000059680"/>
    </source>
</evidence>
<dbReference type="EMBL" id="AP014957">
    <property type="protein sequence ID" value="BAS76231.1"/>
    <property type="molecule type" value="Genomic_DNA"/>
</dbReference>
<evidence type="ECO:0000256" key="1">
    <source>
        <dbReference type="SAM" id="MobiDB-lite"/>
    </source>
</evidence>
<organism evidence="2 3">
    <name type="scientific">Oryza sativa subsp. japonica</name>
    <name type="common">Rice</name>
    <dbReference type="NCBI Taxonomy" id="39947"/>
    <lineage>
        <taxon>Eukaryota</taxon>
        <taxon>Viridiplantae</taxon>
        <taxon>Streptophyta</taxon>
        <taxon>Embryophyta</taxon>
        <taxon>Tracheophyta</taxon>
        <taxon>Spermatophyta</taxon>
        <taxon>Magnoliopsida</taxon>
        <taxon>Liliopsida</taxon>
        <taxon>Poales</taxon>
        <taxon>Poaceae</taxon>
        <taxon>BOP clade</taxon>
        <taxon>Oryzoideae</taxon>
        <taxon>Oryzeae</taxon>
        <taxon>Oryzinae</taxon>
        <taxon>Oryza</taxon>
        <taxon>Oryza sativa</taxon>
    </lineage>
</organism>
<feature type="region of interest" description="Disordered" evidence="1">
    <location>
        <begin position="1"/>
        <end position="59"/>
    </location>
</feature>
<dbReference type="STRING" id="39947.A0A0P0VCX6"/>
<reference evidence="2 3" key="3">
    <citation type="journal article" date="2013" name="Rice">
        <title>Improvement of the Oryza sativa Nipponbare reference genome using next generation sequence and optical map data.</title>
        <authorList>
            <person name="Kawahara Y."/>
            <person name="de la Bastide M."/>
            <person name="Hamilton J.P."/>
            <person name="Kanamori H."/>
            <person name="McCombie W.R."/>
            <person name="Ouyang S."/>
            <person name="Schwartz D.C."/>
            <person name="Tanaka T."/>
            <person name="Wu J."/>
            <person name="Zhou S."/>
            <person name="Childs K.L."/>
            <person name="Davidson R.M."/>
            <person name="Lin H."/>
            <person name="Quesada-Ocampo L."/>
            <person name="Vaillancourt B."/>
            <person name="Sakai H."/>
            <person name="Lee S.S."/>
            <person name="Kim J."/>
            <person name="Numa H."/>
            <person name="Itoh T."/>
            <person name="Buell C.R."/>
            <person name="Matsumoto T."/>
        </authorList>
    </citation>
    <scope>NUCLEOTIDE SEQUENCE [LARGE SCALE GENOMIC DNA]</scope>
    <source>
        <strain evidence="3">cv. Nipponbare</strain>
    </source>
</reference>
<proteinExistence type="predicted"/>
<dbReference type="InParanoid" id="A0A0P0VCX6"/>
<feature type="compositionally biased region" description="Basic residues" evidence="1">
    <location>
        <begin position="28"/>
        <end position="41"/>
    </location>
</feature>
<dbReference type="AlphaFoldDB" id="A0A0P0VCX6"/>
<gene>
    <name evidence="2" type="ordered locus">Os01g0949900</name>
    <name evidence="2" type="ORF">OSNPB_010949900</name>
</gene>
<name>A0A0P0VCX6_ORYSJ</name>
<reference evidence="2 3" key="2">
    <citation type="journal article" date="2013" name="Plant Cell Physiol.">
        <title>Rice Annotation Project Database (RAP-DB): an integrative and interactive database for rice genomics.</title>
        <authorList>
            <person name="Sakai H."/>
            <person name="Lee S.S."/>
            <person name="Tanaka T."/>
            <person name="Numa H."/>
            <person name="Kim J."/>
            <person name="Kawahara Y."/>
            <person name="Wakimoto H."/>
            <person name="Yang C.C."/>
            <person name="Iwamoto M."/>
            <person name="Abe T."/>
            <person name="Yamada Y."/>
            <person name="Muto A."/>
            <person name="Inokuchi H."/>
            <person name="Ikemura T."/>
            <person name="Matsumoto T."/>
            <person name="Sasaki T."/>
            <person name="Itoh T."/>
        </authorList>
    </citation>
    <scope>NUCLEOTIDE SEQUENCE [LARGE SCALE GENOMIC DNA]</scope>
    <source>
        <strain evidence="3">cv. Nipponbare</strain>
    </source>
</reference>
<keyword evidence="3" id="KW-1185">Reference proteome</keyword>
<reference evidence="3" key="1">
    <citation type="journal article" date="2005" name="Nature">
        <title>The map-based sequence of the rice genome.</title>
        <authorList>
            <consortium name="International rice genome sequencing project (IRGSP)"/>
            <person name="Matsumoto T."/>
            <person name="Wu J."/>
            <person name="Kanamori H."/>
            <person name="Katayose Y."/>
            <person name="Fujisawa M."/>
            <person name="Namiki N."/>
            <person name="Mizuno H."/>
            <person name="Yamamoto K."/>
            <person name="Antonio B.A."/>
            <person name="Baba T."/>
            <person name="Sakata K."/>
            <person name="Nagamura Y."/>
            <person name="Aoki H."/>
            <person name="Arikawa K."/>
            <person name="Arita K."/>
            <person name="Bito T."/>
            <person name="Chiden Y."/>
            <person name="Fujitsuka N."/>
            <person name="Fukunaka R."/>
            <person name="Hamada M."/>
            <person name="Harada C."/>
            <person name="Hayashi A."/>
            <person name="Hijishita S."/>
            <person name="Honda M."/>
            <person name="Hosokawa S."/>
            <person name="Ichikawa Y."/>
            <person name="Idonuma A."/>
            <person name="Iijima M."/>
            <person name="Ikeda M."/>
            <person name="Ikeno M."/>
            <person name="Ito K."/>
            <person name="Ito S."/>
            <person name="Ito T."/>
            <person name="Ito Y."/>
            <person name="Ito Y."/>
            <person name="Iwabuchi A."/>
            <person name="Kamiya K."/>
            <person name="Karasawa W."/>
            <person name="Kurita K."/>
            <person name="Katagiri S."/>
            <person name="Kikuta A."/>
            <person name="Kobayashi H."/>
            <person name="Kobayashi N."/>
            <person name="Machita K."/>
            <person name="Maehara T."/>
            <person name="Masukawa M."/>
            <person name="Mizubayashi T."/>
            <person name="Mukai Y."/>
            <person name="Nagasaki H."/>
            <person name="Nagata Y."/>
            <person name="Naito S."/>
            <person name="Nakashima M."/>
            <person name="Nakama Y."/>
            <person name="Nakamichi Y."/>
            <person name="Nakamura M."/>
            <person name="Meguro A."/>
            <person name="Negishi M."/>
            <person name="Ohta I."/>
            <person name="Ohta T."/>
            <person name="Okamoto M."/>
            <person name="Ono N."/>
            <person name="Saji S."/>
            <person name="Sakaguchi M."/>
            <person name="Sakai K."/>
            <person name="Shibata M."/>
            <person name="Shimokawa T."/>
            <person name="Song J."/>
            <person name="Takazaki Y."/>
            <person name="Terasawa K."/>
            <person name="Tsugane M."/>
            <person name="Tsuji K."/>
            <person name="Ueda S."/>
            <person name="Waki K."/>
            <person name="Yamagata H."/>
            <person name="Yamamoto M."/>
            <person name="Yamamoto S."/>
            <person name="Yamane H."/>
            <person name="Yoshiki S."/>
            <person name="Yoshihara R."/>
            <person name="Yukawa K."/>
            <person name="Zhong H."/>
            <person name="Yano M."/>
            <person name="Yuan Q."/>
            <person name="Ouyang S."/>
            <person name="Liu J."/>
            <person name="Jones K.M."/>
            <person name="Gansberger K."/>
            <person name="Moffat K."/>
            <person name="Hill J."/>
            <person name="Bera J."/>
            <person name="Fadrosh D."/>
            <person name="Jin S."/>
            <person name="Johri S."/>
            <person name="Kim M."/>
            <person name="Overton L."/>
            <person name="Reardon M."/>
            <person name="Tsitrin T."/>
            <person name="Vuong H."/>
            <person name="Weaver B."/>
            <person name="Ciecko A."/>
            <person name="Tallon L."/>
            <person name="Jackson J."/>
            <person name="Pai G."/>
            <person name="Aken S.V."/>
            <person name="Utterback T."/>
            <person name="Reidmuller S."/>
            <person name="Feldblyum T."/>
            <person name="Hsiao J."/>
            <person name="Zismann V."/>
            <person name="Iobst S."/>
            <person name="de Vazeille A.R."/>
            <person name="Buell C.R."/>
            <person name="Ying K."/>
            <person name="Li Y."/>
            <person name="Lu T."/>
            <person name="Huang Y."/>
            <person name="Zhao Q."/>
            <person name="Feng Q."/>
            <person name="Zhang L."/>
            <person name="Zhu J."/>
            <person name="Weng Q."/>
            <person name="Mu J."/>
            <person name="Lu Y."/>
            <person name="Fan D."/>
            <person name="Liu Y."/>
            <person name="Guan J."/>
            <person name="Zhang Y."/>
            <person name="Yu S."/>
            <person name="Liu X."/>
            <person name="Zhang Y."/>
            <person name="Hong G."/>
            <person name="Han B."/>
            <person name="Choisne N."/>
            <person name="Demange N."/>
            <person name="Orjeda G."/>
            <person name="Samain S."/>
            <person name="Cattolico L."/>
            <person name="Pelletier E."/>
            <person name="Couloux A."/>
            <person name="Segurens B."/>
            <person name="Wincker P."/>
            <person name="D'Hont A."/>
            <person name="Scarpelli C."/>
            <person name="Weissenbach J."/>
            <person name="Salanoubat M."/>
            <person name="Quetier F."/>
            <person name="Yu Y."/>
            <person name="Kim H.R."/>
            <person name="Rambo T."/>
            <person name="Currie J."/>
            <person name="Collura K."/>
            <person name="Luo M."/>
            <person name="Yang T."/>
            <person name="Ammiraju J.S.S."/>
            <person name="Engler F."/>
            <person name="Soderlund C."/>
            <person name="Wing R.A."/>
            <person name="Palmer L.E."/>
            <person name="de la Bastide M."/>
            <person name="Spiegel L."/>
            <person name="Nascimento L."/>
            <person name="Zutavern T."/>
            <person name="O'Shaughnessy A."/>
            <person name="Dike S."/>
            <person name="Dedhia N."/>
            <person name="Preston R."/>
            <person name="Balija V."/>
            <person name="McCombie W.R."/>
            <person name="Chow T."/>
            <person name="Chen H."/>
            <person name="Chung M."/>
            <person name="Chen C."/>
            <person name="Shaw J."/>
            <person name="Wu H."/>
            <person name="Hsiao K."/>
            <person name="Chao Y."/>
            <person name="Chu M."/>
            <person name="Cheng C."/>
            <person name="Hour A."/>
            <person name="Lee P."/>
            <person name="Lin S."/>
            <person name="Lin Y."/>
            <person name="Liou J."/>
            <person name="Liu S."/>
            <person name="Hsing Y."/>
            <person name="Raghuvanshi S."/>
            <person name="Mohanty A."/>
            <person name="Bharti A.K."/>
            <person name="Gaur A."/>
            <person name="Gupta V."/>
            <person name="Kumar D."/>
            <person name="Ravi V."/>
            <person name="Vij S."/>
            <person name="Kapur A."/>
            <person name="Khurana P."/>
            <person name="Khurana P."/>
            <person name="Khurana J.P."/>
            <person name="Tyagi A.K."/>
            <person name="Gaikwad K."/>
            <person name="Singh A."/>
            <person name="Dalal V."/>
            <person name="Srivastava S."/>
            <person name="Dixit A."/>
            <person name="Pal A.K."/>
            <person name="Ghazi I.A."/>
            <person name="Yadav M."/>
            <person name="Pandit A."/>
            <person name="Bhargava A."/>
            <person name="Sureshbabu K."/>
            <person name="Batra K."/>
            <person name="Sharma T.R."/>
            <person name="Mohapatra T."/>
            <person name="Singh N.K."/>
            <person name="Messing J."/>
            <person name="Nelson A.B."/>
            <person name="Fuks G."/>
            <person name="Kavchok S."/>
            <person name="Keizer G."/>
            <person name="Linton E."/>
            <person name="Llaca V."/>
            <person name="Song R."/>
            <person name="Tanyolac B."/>
            <person name="Young S."/>
            <person name="Ho-Il K."/>
            <person name="Hahn J.H."/>
            <person name="Sangsakoo G."/>
            <person name="Vanavichit A."/>
            <person name="de Mattos Luiz.A.T."/>
            <person name="Zimmer P.D."/>
            <person name="Malone G."/>
            <person name="Dellagostin O."/>
            <person name="de Oliveira A.C."/>
            <person name="Bevan M."/>
            <person name="Bancroft I."/>
            <person name="Minx P."/>
            <person name="Cordum H."/>
            <person name="Wilson R."/>
            <person name="Cheng Z."/>
            <person name="Jin W."/>
            <person name="Jiang J."/>
            <person name="Leong S.A."/>
            <person name="Iwama H."/>
            <person name="Gojobori T."/>
            <person name="Itoh T."/>
            <person name="Niimura Y."/>
            <person name="Fujii Y."/>
            <person name="Habara T."/>
            <person name="Sakai H."/>
            <person name="Sato Y."/>
            <person name="Wilson G."/>
            <person name="Kumar K."/>
            <person name="McCouch S."/>
            <person name="Juretic N."/>
            <person name="Hoen D."/>
            <person name="Wright S."/>
            <person name="Bruskiewich R."/>
            <person name="Bureau T."/>
            <person name="Miyao A."/>
            <person name="Hirochika H."/>
            <person name="Nishikawa T."/>
            <person name="Kadowaki K."/>
            <person name="Sugiura M."/>
            <person name="Burr B."/>
            <person name="Sasaki T."/>
        </authorList>
    </citation>
    <scope>NUCLEOTIDE SEQUENCE [LARGE SCALE GENOMIC DNA]</scope>
    <source>
        <strain evidence="3">cv. Nipponbare</strain>
    </source>
</reference>
<sequence>GAEGVSEGDEGEPVATGGTARGEEVLCRRRRGLPRRRRRRNGSLDRCARGGHRSERDRQ</sequence>
<feature type="non-terminal residue" evidence="2">
    <location>
        <position position="1"/>
    </location>
</feature>
<protein>
    <submittedName>
        <fullName evidence="2">Os01g0949900 protein</fullName>
    </submittedName>
</protein>
<feature type="compositionally biased region" description="Acidic residues" evidence="1">
    <location>
        <begin position="1"/>
        <end position="12"/>
    </location>
</feature>
<dbReference type="Proteomes" id="UP000059680">
    <property type="component" value="Chromosome 1"/>
</dbReference>
<accession>A0A0P0VCX6</accession>
<evidence type="ECO:0000313" key="2">
    <source>
        <dbReference type="EMBL" id="BAS76231.1"/>
    </source>
</evidence>
<dbReference type="PaxDb" id="39947-A0A0P0VCX6"/>